<proteinExistence type="predicted"/>
<reference evidence="1" key="1">
    <citation type="submission" date="2020-03" db="EMBL/GenBank/DDBJ databases">
        <title>Ferranicluibacter endophyticum gen. nov., sp. nov., a new genus isolated from Rubus ulmifolius Schott. stem.</title>
        <authorList>
            <person name="Roca-Couso R."/>
            <person name="Flores-Felix J.D."/>
            <person name="Igual J.M."/>
            <person name="Rivas R."/>
        </authorList>
    </citation>
    <scope>NUCLEOTIDE SEQUENCE</scope>
    <source>
        <strain evidence="1">CRRU44</strain>
    </source>
</reference>
<protein>
    <submittedName>
        <fullName evidence="1">Uncharacterized protein</fullName>
    </submittedName>
</protein>
<accession>A0AA44CD28</accession>
<dbReference type="EMBL" id="JAANCM010000019">
    <property type="protein sequence ID" value="NHT78783.1"/>
    <property type="molecule type" value="Genomic_DNA"/>
</dbReference>
<keyword evidence="2" id="KW-1185">Reference proteome</keyword>
<dbReference type="Proteomes" id="UP001155840">
    <property type="component" value="Unassembled WGS sequence"/>
</dbReference>
<sequence>MSDDGKKKRRPKGQAALGDVVQTKKVVDLMLKQQHEDTRAKSARLRELRLAARQQDSQTP</sequence>
<gene>
    <name evidence="1" type="ORF">G8E10_24095</name>
</gene>
<dbReference type="RefSeq" id="WP_167130968.1">
    <property type="nucleotide sequence ID" value="NZ_JAANCM010000019.1"/>
</dbReference>
<evidence type="ECO:0000313" key="2">
    <source>
        <dbReference type="Proteomes" id="UP001155840"/>
    </source>
</evidence>
<name>A0AA44CD28_9HYPH</name>
<comment type="caution">
    <text evidence="1">The sequence shown here is derived from an EMBL/GenBank/DDBJ whole genome shotgun (WGS) entry which is preliminary data.</text>
</comment>
<organism evidence="1 2">
    <name type="scientific">Ferranicluibacter rubi</name>
    <dbReference type="NCBI Taxonomy" id="2715133"/>
    <lineage>
        <taxon>Bacteria</taxon>
        <taxon>Pseudomonadati</taxon>
        <taxon>Pseudomonadota</taxon>
        <taxon>Alphaproteobacteria</taxon>
        <taxon>Hyphomicrobiales</taxon>
        <taxon>Rhizobiaceae</taxon>
        <taxon>Ferranicluibacter</taxon>
    </lineage>
</organism>
<dbReference type="AlphaFoldDB" id="A0AA44CD28"/>
<evidence type="ECO:0000313" key="1">
    <source>
        <dbReference type="EMBL" id="NHT78783.1"/>
    </source>
</evidence>